<keyword evidence="4" id="KW-0282">Flagellum</keyword>
<keyword evidence="3" id="KW-0963">Cytoplasm</keyword>
<evidence type="ECO:0000256" key="3">
    <source>
        <dbReference type="ARBA" id="ARBA00022490"/>
    </source>
</evidence>
<dbReference type="PANTHER" id="PTHR14517">
    <property type="entry name" value="RIB43A-RELATED"/>
    <property type="match status" value="1"/>
</dbReference>
<organism evidence="11 12">
    <name type="scientific">Meganyctiphanes norvegica</name>
    <name type="common">Northern krill</name>
    <name type="synonym">Thysanopoda norvegica</name>
    <dbReference type="NCBI Taxonomy" id="48144"/>
    <lineage>
        <taxon>Eukaryota</taxon>
        <taxon>Metazoa</taxon>
        <taxon>Ecdysozoa</taxon>
        <taxon>Arthropoda</taxon>
        <taxon>Crustacea</taxon>
        <taxon>Multicrustacea</taxon>
        <taxon>Malacostraca</taxon>
        <taxon>Eumalacostraca</taxon>
        <taxon>Eucarida</taxon>
        <taxon>Euphausiacea</taxon>
        <taxon>Euphausiidae</taxon>
        <taxon>Meganyctiphanes</taxon>
    </lineage>
</organism>
<comment type="caution">
    <text evidence="11">The sequence shown here is derived from an EMBL/GenBank/DDBJ whole genome shotgun (WGS) entry which is preliminary data.</text>
</comment>
<feature type="compositionally biased region" description="Basic and acidic residues" evidence="10">
    <location>
        <begin position="64"/>
        <end position="75"/>
    </location>
</feature>
<comment type="subcellular location">
    <subcellularLocation>
        <location evidence="1">Cytoplasm</location>
        <location evidence="1">Cytoskeleton</location>
        <location evidence="1">Flagellum axoneme</location>
    </subcellularLocation>
</comment>
<keyword evidence="8" id="KW-0966">Cell projection</keyword>
<name>A0AAV2PJN4_MEGNR</name>
<evidence type="ECO:0000256" key="1">
    <source>
        <dbReference type="ARBA" id="ARBA00004611"/>
    </source>
</evidence>
<comment type="similarity">
    <text evidence="2">Belongs to the RIB43A family.</text>
</comment>
<evidence type="ECO:0000256" key="8">
    <source>
        <dbReference type="ARBA" id="ARBA00023273"/>
    </source>
</evidence>
<evidence type="ECO:0000256" key="7">
    <source>
        <dbReference type="ARBA" id="ARBA00023212"/>
    </source>
</evidence>
<keyword evidence="6" id="KW-0969">Cilium</keyword>
<reference evidence="11 12" key="1">
    <citation type="submission" date="2024-05" db="EMBL/GenBank/DDBJ databases">
        <authorList>
            <person name="Wallberg A."/>
        </authorList>
    </citation>
    <scope>NUCLEOTIDE SEQUENCE [LARGE SCALE GENOMIC DNA]</scope>
</reference>
<keyword evidence="12" id="KW-1185">Reference proteome</keyword>
<gene>
    <name evidence="11" type="ORF">MNOR_LOCUS952</name>
</gene>
<evidence type="ECO:0000256" key="10">
    <source>
        <dbReference type="SAM" id="MobiDB-lite"/>
    </source>
</evidence>
<accession>A0AAV2PJN4</accession>
<evidence type="ECO:0008006" key="13">
    <source>
        <dbReference type="Google" id="ProtNLM"/>
    </source>
</evidence>
<evidence type="ECO:0000256" key="2">
    <source>
        <dbReference type="ARBA" id="ARBA00006875"/>
    </source>
</evidence>
<comment type="subunit">
    <text evidence="9">Microtubule inner protein component of sperm flagellar doublet microtubules.</text>
</comment>
<evidence type="ECO:0000256" key="4">
    <source>
        <dbReference type="ARBA" id="ARBA00022846"/>
    </source>
</evidence>
<evidence type="ECO:0000256" key="5">
    <source>
        <dbReference type="ARBA" id="ARBA00023054"/>
    </source>
</evidence>
<keyword evidence="7" id="KW-0206">Cytoskeleton</keyword>
<dbReference type="Pfam" id="PF05914">
    <property type="entry name" value="RIB43A"/>
    <property type="match status" value="1"/>
</dbReference>
<dbReference type="EMBL" id="CAXKWB010000238">
    <property type="protein sequence ID" value="CAL4059909.1"/>
    <property type="molecule type" value="Genomic_DNA"/>
</dbReference>
<evidence type="ECO:0000313" key="11">
    <source>
        <dbReference type="EMBL" id="CAL4059909.1"/>
    </source>
</evidence>
<dbReference type="Proteomes" id="UP001497623">
    <property type="component" value="Unassembled WGS sequence"/>
</dbReference>
<protein>
    <recommendedName>
        <fullName evidence="13">RIB43A-like with coiled-coils protein 2</fullName>
    </recommendedName>
</protein>
<dbReference type="InterPro" id="IPR008805">
    <property type="entry name" value="RIB43A"/>
</dbReference>
<feature type="region of interest" description="Disordered" evidence="10">
    <location>
        <begin position="43"/>
        <end position="116"/>
    </location>
</feature>
<feature type="non-terminal residue" evidence="11">
    <location>
        <position position="1"/>
    </location>
</feature>
<dbReference type="PANTHER" id="PTHR14517:SF6">
    <property type="entry name" value="RE41410P"/>
    <property type="match status" value="1"/>
</dbReference>
<dbReference type="AlphaFoldDB" id="A0AAV2PJN4"/>
<proteinExistence type="inferred from homology"/>
<feature type="compositionally biased region" description="Basic and acidic residues" evidence="10">
    <location>
        <begin position="99"/>
        <end position="110"/>
    </location>
</feature>
<evidence type="ECO:0000313" key="12">
    <source>
        <dbReference type="Proteomes" id="UP001497623"/>
    </source>
</evidence>
<evidence type="ECO:0000256" key="6">
    <source>
        <dbReference type="ARBA" id="ARBA00023069"/>
    </source>
</evidence>
<sequence>EQQRLADKRAEEQELRNAVLGSFLTEDPSVACSAFGPHRVITDRWKGMSPQQKKEIARIQQQQIEEKKRREETESRQNQAWEDQADRADRVGLLAQANEENRKRDRRDDLNAANSRLALDQREKQLTLEKLFDTNQPTEDYFNQFGVYPR</sequence>
<feature type="compositionally biased region" description="Basic and acidic residues" evidence="10">
    <location>
        <begin position="43"/>
        <end position="57"/>
    </location>
</feature>
<evidence type="ECO:0000256" key="9">
    <source>
        <dbReference type="ARBA" id="ARBA00046435"/>
    </source>
</evidence>
<keyword evidence="5" id="KW-0175">Coiled coil</keyword>